<dbReference type="PANTHER" id="PTHR46277">
    <property type="entry name" value="OS03G0850700 PROTEIN"/>
    <property type="match status" value="1"/>
</dbReference>
<evidence type="ECO:0000313" key="3">
    <source>
        <dbReference type="EMBL" id="KIZ06739.1"/>
    </source>
</evidence>
<sequence length="182" mass="19195">MPPQPLPPDVSNYRWRNFDVGAAMTMFDMIRAHYVERLSVLYIHNAAVVVKQLYKLVSPFIHPVTRSKIMFLPDDPAAAAAILAKQIDPKILPPSMGGSGEPKPVEAAWALIEERRASGRRAPAATEPAAAAVDGPSESPSAADAAGMAVQEVLVDIIPRGSAAAAAAKEGLELPQAVVALA</sequence>
<evidence type="ECO:0000313" key="4">
    <source>
        <dbReference type="Proteomes" id="UP000054498"/>
    </source>
</evidence>
<dbReference type="Proteomes" id="UP000054498">
    <property type="component" value="Unassembled WGS sequence"/>
</dbReference>
<feature type="region of interest" description="Disordered" evidence="1">
    <location>
        <begin position="119"/>
        <end position="144"/>
    </location>
</feature>
<dbReference type="OrthoDB" id="1434354at2759"/>
<dbReference type="KEGG" id="mng:MNEG_1204"/>
<feature type="compositionally biased region" description="Low complexity" evidence="1">
    <location>
        <begin position="122"/>
        <end position="132"/>
    </location>
</feature>
<dbReference type="PROSITE" id="PS50191">
    <property type="entry name" value="CRAL_TRIO"/>
    <property type="match status" value="1"/>
</dbReference>
<evidence type="ECO:0000259" key="2">
    <source>
        <dbReference type="PROSITE" id="PS50191"/>
    </source>
</evidence>
<dbReference type="EMBL" id="KK100335">
    <property type="protein sequence ID" value="KIZ06739.1"/>
    <property type="molecule type" value="Genomic_DNA"/>
</dbReference>
<dbReference type="InterPro" id="IPR036865">
    <property type="entry name" value="CRAL-TRIO_dom_sf"/>
</dbReference>
<reference evidence="3 4" key="1">
    <citation type="journal article" date="2013" name="BMC Genomics">
        <title>Reconstruction of the lipid metabolism for the microalga Monoraphidium neglectum from its genome sequence reveals characteristics suitable for biofuel production.</title>
        <authorList>
            <person name="Bogen C."/>
            <person name="Al-Dilaimi A."/>
            <person name="Albersmeier A."/>
            <person name="Wichmann J."/>
            <person name="Grundmann M."/>
            <person name="Rupp O."/>
            <person name="Lauersen K.J."/>
            <person name="Blifernez-Klassen O."/>
            <person name="Kalinowski J."/>
            <person name="Goesmann A."/>
            <person name="Mussgnug J.H."/>
            <person name="Kruse O."/>
        </authorList>
    </citation>
    <scope>NUCLEOTIDE SEQUENCE [LARGE SCALE GENOMIC DNA]</scope>
    <source>
        <strain evidence="3 4">SAG 48.87</strain>
    </source>
</reference>
<keyword evidence="4" id="KW-1185">Reference proteome</keyword>
<accession>A0A0D2LK40</accession>
<organism evidence="3 4">
    <name type="scientific">Monoraphidium neglectum</name>
    <dbReference type="NCBI Taxonomy" id="145388"/>
    <lineage>
        <taxon>Eukaryota</taxon>
        <taxon>Viridiplantae</taxon>
        <taxon>Chlorophyta</taxon>
        <taxon>core chlorophytes</taxon>
        <taxon>Chlorophyceae</taxon>
        <taxon>CS clade</taxon>
        <taxon>Sphaeropleales</taxon>
        <taxon>Selenastraceae</taxon>
        <taxon>Monoraphidium</taxon>
    </lineage>
</organism>
<dbReference type="AlphaFoldDB" id="A0A0D2LK40"/>
<gene>
    <name evidence="3" type="ORF">MNEG_1204</name>
</gene>
<feature type="domain" description="CRAL-TRIO" evidence="2">
    <location>
        <begin position="1"/>
        <end position="104"/>
    </location>
</feature>
<dbReference type="GeneID" id="25729362"/>
<dbReference type="SUPFAM" id="SSF52087">
    <property type="entry name" value="CRAL/TRIO domain"/>
    <property type="match status" value="1"/>
</dbReference>
<dbReference type="PANTHER" id="PTHR46277:SF3">
    <property type="entry name" value="BINDING PROTEIN, PUTATIVE-RELATED"/>
    <property type="match status" value="1"/>
</dbReference>
<dbReference type="InterPro" id="IPR001251">
    <property type="entry name" value="CRAL-TRIO_dom"/>
</dbReference>
<dbReference type="RefSeq" id="XP_013905758.1">
    <property type="nucleotide sequence ID" value="XM_014050304.1"/>
</dbReference>
<dbReference type="CDD" id="cd00170">
    <property type="entry name" value="SEC14"/>
    <property type="match status" value="1"/>
</dbReference>
<proteinExistence type="predicted"/>
<evidence type="ECO:0000256" key="1">
    <source>
        <dbReference type="SAM" id="MobiDB-lite"/>
    </source>
</evidence>
<protein>
    <recommendedName>
        <fullName evidence="2">CRAL-TRIO domain-containing protein</fullName>
    </recommendedName>
</protein>
<name>A0A0D2LK40_9CHLO</name>
<dbReference type="Gene3D" id="3.40.525.10">
    <property type="entry name" value="CRAL-TRIO lipid binding domain"/>
    <property type="match status" value="1"/>
</dbReference>
<dbReference type="Pfam" id="PF00650">
    <property type="entry name" value="CRAL_TRIO"/>
    <property type="match status" value="1"/>
</dbReference>